<comment type="subcellular location">
    <subcellularLocation>
        <location evidence="1">Chromosome</location>
    </subcellularLocation>
</comment>
<dbReference type="PANTHER" id="PTHR14418">
    <property type="entry name" value="CONDENSIN COMPLEX SUBUNIT 3-RELATED"/>
    <property type="match status" value="1"/>
</dbReference>
<keyword evidence="6" id="KW-0226">DNA condensation</keyword>
<dbReference type="AlphaFoldDB" id="A0A6A5QT26"/>
<dbReference type="GO" id="GO:0000793">
    <property type="term" value="C:condensed chromosome"/>
    <property type="evidence" value="ECO:0007669"/>
    <property type="project" value="TreeGrafter"/>
</dbReference>
<name>A0A6A5QT26_AMPQU</name>
<dbReference type="InterPro" id="IPR016024">
    <property type="entry name" value="ARM-type_fold"/>
</dbReference>
<protein>
    <submittedName>
        <fullName evidence="10">Nuclear condensing complex subunit</fullName>
    </submittedName>
</protein>
<dbReference type="GO" id="GO:0051301">
    <property type="term" value="P:cell division"/>
    <property type="evidence" value="ECO:0007669"/>
    <property type="project" value="UniProtKB-KW"/>
</dbReference>
<feature type="compositionally biased region" description="Acidic residues" evidence="8">
    <location>
        <begin position="1081"/>
        <end position="1094"/>
    </location>
</feature>
<dbReference type="Gene3D" id="1.25.10.10">
    <property type="entry name" value="Leucine-rich Repeat Variant"/>
    <property type="match status" value="1"/>
</dbReference>
<evidence type="ECO:0000256" key="3">
    <source>
        <dbReference type="ARBA" id="ARBA00022454"/>
    </source>
</evidence>
<evidence type="ECO:0000256" key="1">
    <source>
        <dbReference type="ARBA" id="ARBA00004286"/>
    </source>
</evidence>
<dbReference type="OrthoDB" id="27187at2759"/>
<feature type="domain" description="Nuclear condensin complex subunit 3 C-terminal" evidence="9">
    <location>
        <begin position="635"/>
        <end position="938"/>
    </location>
</feature>
<evidence type="ECO:0000256" key="8">
    <source>
        <dbReference type="SAM" id="MobiDB-lite"/>
    </source>
</evidence>
<sequence>MPGRPSARSTRTSAASGTRSARQSSHAVEIPDEGPVSSLRTKVAQVFADAQKTVIAQRKLVGALRKVHEACIPPPPAASSKRGKKARAELQGDFDEDDFNNEVCRCVTRILAIKRSESVGDRLIRFLCLYVKLADAEDRKRMAVDEPDQGAGDADTPASRLEGRILHTALDFLNARDKSVRCRAAQLIMNVVKHNPIIDEDIYHLIRIAMFKRVRDKEPSVRIQACMCLMLFLDEDDEDQDEGDDDSDDEIAGGIMEKLLDIMIHDPSAEVRRAVLGNIPLEPTNLNHLLERGREADPAARRIVYTKILPTLGDFRHMNLVTRDKILRWGLRDRDDGVRKAAGKLFREHWLENCVAGRDNRSEEEKEASIAPPNIEALSELLERIDVIQSGEEDGMAHEAMRGFWEGRPDYREAIVFDHDFWNNLDGEGAFIARTFNDYCRSAENSSAIDMIEDKMPEITMFAFILQKHLNKLMELAHEVASLDENEEHYDEVTEQFEEQDFQVQQLLHISMTLDYTDEVGRRQMYNIMRESIAQASLPEECTRLAIEVLRQMCGSRGESEFCALIVEAIADVRDSLVDNPDDGDAESMDDGEESFHSARSDIDRPVPAMKKKAKELSPEEEVERALKEIVVHSKCLHITMCTLQNVHGDIEPNASLMGLVNNLIIPAVQSHDIPIRERGVICMGLATLLSKKLAMENLDLFFHIFTKGHDNLKEIVVQILADVMITYPQLLAPLPTDPEATTEDAEPKPSPLVRPMTKVLLKGLKSDNKRIALITCMAASKLLLLGVLPPASTAEIMKAFTLTYFDPEAAVNPALRQALSYFLPVFCHSKLKNAQLMAHIVVPIMSKLLIMRDETLEEEADDMVAWPVITAHLSEWTDGRKVVGATELGLDGKISTSAEAEVPHVYLSIEILERALTNTCSKDERKPLLSLLSKLSIAPSSTTRKGEESNLESLSTLHALVAEAVEAKLGVDATQRNYLAKLEVSLTKRLGEVEQVTQIQDQDEDDADDTVVPPVSQEPEVTLADLSQADITELPDRTRRQGNANGAEIGDVDGSEIGDEDEDDTMLAGMQGEGTRMPLEDDTGDVTEEDESEFPPKKRSRPMVTEADIMESLLASEM</sequence>
<dbReference type="GO" id="GO:0007076">
    <property type="term" value="P:mitotic chromosome condensation"/>
    <property type="evidence" value="ECO:0007669"/>
    <property type="project" value="InterPro"/>
</dbReference>
<dbReference type="InterPro" id="IPR027165">
    <property type="entry name" value="CND3"/>
</dbReference>
<gene>
    <name evidence="10" type="ORF">BDU57DRAFT_511719</name>
</gene>
<feature type="compositionally biased region" description="Acidic residues" evidence="8">
    <location>
        <begin position="580"/>
        <end position="593"/>
    </location>
</feature>
<dbReference type="PANTHER" id="PTHR14418:SF5">
    <property type="entry name" value="CONDENSIN COMPLEX SUBUNIT 3"/>
    <property type="match status" value="1"/>
</dbReference>
<feature type="compositionally biased region" description="Low complexity" evidence="8">
    <location>
        <begin position="1"/>
        <end position="25"/>
    </location>
</feature>
<accession>A0A6A5QT26</accession>
<feature type="compositionally biased region" description="Basic and acidic residues" evidence="8">
    <location>
        <begin position="594"/>
        <end position="605"/>
    </location>
</feature>
<evidence type="ECO:0000256" key="2">
    <source>
        <dbReference type="ARBA" id="ARBA00006533"/>
    </source>
</evidence>
<evidence type="ECO:0000313" key="10">
    <source>
        <dbReference type="EMBL" id="KAF1918931.1"/>
    </source>
</evidence>
<dbReference type="SUPFAM" id="SSF48371">
    <property type="entry name" value="ARM repeat"/>
    <property type="match status" value="1"/>
</dbReference>
<keyword evidence="11" id="KW-1185">Reference proteome</keyword>
<reference evidence="10" key="1">
    <citation type="journal article" date="2020" name="Stud. Mycol.">
        <title>101 Dothideomycetes genomes: a test case for predicting lifestyles and emergence of pathogens.</title>
        <authorList>
            <person name="Haridas S."/>
            <person name="Albert R."/>
            <person name="Binder M."/>
            <person name="Bloem J."/>
            <person name="Labutti K."/>
            <person name="Salamov A."/>
            <person name="Andreopoulos B."/>
            <person name="Baker S."/>
            <person name="Barry K."/>
            <person name="Bills G."/>
            <person name="Bluhm B."/>
            <person name="Cannon C."/>
            <person name="Castanera R."/>
            <person name="Culley D."/>
            <person name="Daum C."/>
            <person name="Ezra D."/>
            <person name="Gonzalez J."/>
            <person name="Henrissat B."/>
            <person name="Kuo A."/>
            <person name="Liang C."/>
            <person name="Lipzen A."/>
            <person name="Lutzoni F."/>
            <person name="Magnuson J."/>
            <person name="Mondo S."/>
            <person name="Nolan M."/>
            <person name="Ohm R."/>
            <person name="Pangilinan J."/>
            <person name="Park H.-J."/>
            <person name="Ramirez L."/>
            <person name="Alfaro M."/>
            <person name="Sun H."/>
            <person name="Tritt A."/>
            <person name="Yoshinaga Y."/>
            <person name="Zwiers L.-H."/>
            <person name="Turgeon B."/>
            <person name="Goodwin S."/>
            <person name="Spatafora J."/>
            <person name="Crous P."/>
            <person name="Grigoriev I."/>
        </authorList>
    </citation>
    <scope>NUCLEOTIDE SEQUENCE</scope>
    <source>
        <strain evidence="10">HMLAC05119</strain>
    </source>
</reference>
<dbReference type="InterPro" id="IPR011989">
    <property type="entry name" value="ARM-like"/>
</dbReference>
<evidence type="ECO:0000313" key="11">
    <source>
        <dbReference type="Proteomes" id="UP000800096"/>
    </source>
</evidence>
<comment type="similarity">
    <text evidence="2">Belongs to the CND3 (condensin subunit 3) family.</text>
</comment>
<feature type="compositionally biased region" description="Acidic residues" evidence="8">
    <location>
        <begin position="1051"/>
        <end position="1066"/>
    </location>
</feature>
<dbReference type="Proteomes" id="UP000800096">
    <property type="component" value="Unassembled WGS sequence"/>
</dbReference>
<feature type="region of interest" description="Disordered" evidence="8">
    <location>
        <begin position="1"/>
        <end position="36"/>
    </location>
</feature>
<proteinExistence type="inferred from homology"/>
<keyword evidence="7" id="KW-0131">Cell cycle</keyword>
<dbReference type="GO" id="GO:0000796">
    <property type="term" value="C:condensin complex"/>
    <property type="evidence" value="ECO:0007669"/>
    <property type="project" value="InterPro"/>
</dbReference>
<dbReference type="Pfam" id="PF12719">
    <property type="entry name" value="Cnd3"/>
    <property type="match status" value="1"/>
</dbReference>
<keyword evidence="5" id="KW-0498">Mitosis</keyword>
<feature type="region of interest" description="Disordered" evidence="8">
    <location>
        <begin position="998"/>
        <end position="1018"/>
    </location>
</feature>
<evidence type="ECO:0000256" key="5">
    <source>
        <dbReference type="ARBA" id="ARBA00022776"/>
    </source>
</evidence>
<evidence type="ECO:0000256" key="6">
    <source>
        <dbReference type="ARBA" id="ARBA00023067"/>
    </source>
</evidence>
<evidence type="ECO:0000256" key="4">
    <source>
        <dbReference type="ARBA" id="ARBA00022618"/>
    </source>
</evidence>
<feature type="region of interest" description="Disordered" evidence="8">
    <location>
        <begin position="1037"/>
        <end position="1107"/>
    </location>
</feature>
<dbReference type="InterPro" id="IPR025977">
    <property type="entry name" value="Cnd3_C"/>
</dbReference>
<feature type="region of interest" description="Disordered" evidence="8">
    <location>
        <begin position="577"/>
        <end position="605"/>
    </location>
</feature>
<organism evidence="10 11">
    <name type="scientific">Ampelomyces quisqualis</name>
    <name type="common">Powdery mildew agent</name>
    <dbReference type="NCBI Taxonomy" id="50730"/>
    <lineage>
        <taxon>Eukaryota</taxon>
        <taxon>Fungi</taxon>
        <taxon>Dikarya</taxon>
        <taxon>Ascomycota</taxon>
        <taxon>Pezizomycotina</taxon>
        <taxon>Dothideomycetes</taxon>
        <taxon>Pleosporomycetidae</taxon>
        <taxon>Pleosporales</taxon>
        <taxon>Pleosporineae</taxon>
        <taxon>Phaeosphaeriaceae</taxon>
        <taxon>Ampelomyces</taxon>
    </lineage>
</organism>
<keyword evidence="4" id="KW-0132">Cell division</keyword>
<evidence type="ECO:0000259" key="9">
    <source>
        <dbReference type="Pfam" id="PF12719"/>
    </source>
</evidence>
<evidence type="ECO:0000256" key="7">
    <source>
        <dbReference type="ARBA" id="ARBA00023306"/>
    </source>
</evidence>
<dbReference type="EMBL" id="ML979133">
    <property type="protein sequence ID" value="KAF1918931.1"/>
    <property type="molecule type" value="Genomic_DNA"/>
</dbReference>
<keyword evidence="3" id="KW-0158">Chromosome</keyword>